<dbReference type="Pfam" id="PF13732">
    <property type="entry name" value="DrrA1-3_C"/>
    <property type="match status" value="1"/>
</dbReference>
<dbReference type="CDD" id="cd03230">
    <property type="entry name" value="ABC_DR_subfamily_A"/>
    <property type="match status" value="1"/>
</dbReference>
<evidence type="ECO:0000256" key="1">
    <source>
        <dbReference type="ARBA" id="ARBA00004202"/>
    </source>
</evidence>
<sequence>METPIAVTGLVKTFGRTRALDGLDLNVRAGEVHGFLGPNGAGKSTAIRVLLGLLRADAGAVRLLGGDPWRDAVTLHRRLAYVPGDVTLWPQLSGGEVIDLLGRMRGGLDPKRRAELLASFELDPRKKGRTYSKGNRQKVGLVAALASDVELLILDEPTSGLDPLMEEVFQHWIDRARRDGRTVLLSSHILAEVEALCDRVTIIRNGRHVETGTLTELRHLHRTAIDAELAGPVDGLADLPGVHDLRVDGDRVRFAVDTVALDAALRRLTEIGVRSLVSQPPTLEELFLRHYETPAPDAPVSAAPGSDQPTGVRR</sequence>
<dbReference type="InterPro" id="IPR003439">
    <property type="entry name" value="ABC_transporter-like_ATP-bd"/>
</dbReference>
<dbReference type="Gene3D" id="3.40.50.300">
    <property type="entry name" value="P-loop containing nucleotide triphosphate hydrolases"/>
    <property type="match status" value="1"/>
</dbReference>
<dbReference type="InterPro" id="IPR003593">
    <property type="entry name" value="AAA+_ATPase"/>
</dbReference>
<proteinExistence type="inferred from homology"/>
<comment type="subcellular location">
    <subcellularLocation>
        <location evidence="1">Cell membrane</location>
        <topology evidence="1">Peripheral membrane protein</topology>
    </subcellularLocation>
</comment>
<comment type="similarity">
    <text evidence="2">Belongs to the ABC transporter superfamily.</text>
</comment>
<comment type="caution">
    <text evidence="9">The sequence shown here is derived from an EMBL/GenBank/DDBJ whole genome shotgun (WGS) entry which is preliminary data.</text>
</comment>
<dbReference type="PANTHER" id="PTHR42711:SF5">
    <property type="entry name" value="ABC TRANSPORTER ATP-BINDING PROTEIN NATA"/>
    <property type="match status" value="1"/>
</dbReference>
<evidence type="ECO:0000313" key="10">
    <source>
        <dbReference type="Proteomes" id="UP000671399"/>
    </source>
</evidence>
<evidence type="ECO:0000259" key="8">
    <source>
        <dbReference type="PROSITE" id="PS50893"/>
    </source>
</evidence>
<evidence type="ECO:0000256" key="6">
    <source>
        <dbReference type="ARBA" id="ARBA00023251"/>
    </source>
</evidence>
<dbReference type="Pfam" id="PF00005">
    <property type="entry name" value="ABC_tran"/>
    <property type="match status" value="1"/>
</dbReference>
<accession>A0ABS3V2F7</accession>
<dbReference type="InterPro" id="IPR025302">
    <property type="entry name" value="DrrA1/2-like_C"/>
</dbReference>
<keyword evidence="5 9" id="KW-0067">ATP-binding</keyword>
<evidence type="ECO:0000256" key="4">
    <source>
        <dbReference type="ARBA" id="ARBA00022741"/>
    </source>
</evidence>
<evidence type="ECO:0000256" key="7">
    <source>
        <dbReference type="SAM" id="MobiDB-lite"/>
    </source>
</evidence>
<dbReference type="PROSITE" id="PS50893">
    <property type="entry name" value="ABC_TRANSPORTER_2"/>
    <property type="match status" value="1"/>
</dbReference>
<keyword evidence="4" id="KW-0547">Nucleotide-binding</keyword>
<dbReference type="InterPro" id="IPR027417">
    <property type="entry name" value="P-loop_NTPase"/>
</dbReference>
<dbReference type="SUPFAM" id="SSF52540">
    <property type="entry name" value="P-loop containing nucleoside triphosphate hydrolases"/>
    <property type="match status" value="1"/>
</dbReference>
<dbReference type="InterPro" id="IPR017871">
    <property type="entry name" value="ABC_transporter-like_CS"/>
</dbReference>
<dbReference type="PANTHER" id="PTHR42711">
    <property type="entry name" value="ABC TRANSPORTER ATP-BINDING PROTEIN"/>
    <property type="match status" value="1"/>
</dbReference>
<evidence type="ECO:0000256" key="3">
    <source>
        <dbReference type="ARBA" id="ARBA00022448"/>
    </source>
</evidence>
<feature type="domain" description="ABC transporter" evidence="8">
    <location>
        <begin position="5"/>
        <end position="230"/>
    </location>
</feature>
<dbReference type="InterPro" id="IPR050763">
    <property type="entry name" value="ABC_transporter_ATP-binding"/>
</dbReference>
<reference evidence="9 10" key="1">
    <citation type="submission" date="2021-03" db="EMBL/GenBank/DDBJ databases">
        <authorList>
            <person name="Lee D.-H."/>
        </authorList>
    </citation>
    <scope>NUCLEOTIDE SEQUENCE [LARGE SCALE GENOMIC DNA]</scope>
    <source>
        <strain evidence="9 10">MMS20-R2-23</strain>
    </source>
</reference>
<feature type="region of interest" description="Disordered" evidence="7">
    <location>
        <begin position="294"/>
        <end position="314"/>
    </location>
</feature>
<evidence type="ECO:0000313" key="9">
    <source>
        <dbReference type="EMBL" id="MBO4159790.1"/>
    </source>
</evidence>
<gene>
    <name evidence="9" type="ORF">JQN83_03065</name>
</gene>
<dbReference type="Proteomes" id="UP000671399">
    <property type="component" value="Unassembled WGS sequence"/>
</dbReference>
<dbReference type="PROSITE" id="PS00211">
    <property type="entry name" value="ABC_TRANSPORTER_1"/>
    <property type="match status" value="1"/>
</dbReference>
<dbReference type="SMART" id="SM00382">
    <property type="entry name" value="AAA"/>
    <property type="match status" value="1"/>
</dbReference>
<keyword evidence="6" id="KW-0046">Antibiotic resistance</keyword>
<name>A0ABS3V2F7_9ACTN</name>
<evidence type="ECO:0000256" key="5">
    <source>
        <dbReference type="ARBA" id="ARBA00022840"/>
    </source>
</evidence>
<organism evidence="9 10">
    <name type="scientific">Micromonospora antibiotica</name>
    <dbReference type="NCBI Taxonomy" id="2807623"/>
    <lineage>
        <taxon>Bacteria</taxon>
        <taxon>Bacillati</taxon>
        <taxon>Actinomycetota</taxon>
        <taxon>Actinomycetes</taxon>
        <taxon>Micromonosporales</taxon>
        <taxon>Micromonosporaceae</taxon>
        <taxon>Micromonospora</taxon>
    </lineage>
</organism>
<keyword evidence="3" id="KW-0813">Transport</keyword>
<dbReference type="EMBL" id="JAGFWR010000001">
    <property type="protein sequence ID" value="MBO4159790.1"/>
    <property type="molecule type" value="Genomic_DNA"/>
</dbReference>
<evidence type="ECO:0000256" key="2">
    <source>
        <dbReference type="ARBA" id="ARBA00005417"/>
    </source>
</evidence>
<protein>
    <submittedName>
        <fullName evidence="9">ABC transporter ATP-binding protein</fullName>
    </submittedName>
</protein>
<dbReference type="GO" id="GO:0005524">
    <property type="term" value="F:ATP binding"/>
    <property type="evidence" value="ECO:0007669"/>
    <property type="project" value="UniProtKB-KW"/>
</dbReference>
<dbReference type="RefSeq" id="WP_208565452.1">
    <property type="nucleotide sequence ID" value="NZ_JAGFWR010000001.1"/>
</dbReference>
<keyword evidence="10" id="KW-1185">Reference proteome</keyword>